<reference evidence="3 4" key="1">
    <citation type="journal article" date="2012" name="Science">
        <title>The Paleozoic origin of enzymatic lignin decomposition reconstructed from 31 fungal genomes.</title>
        <authorList>
            <person name="Floudas D."/>
            <person name="Binder M."/>
            <person name="Riley R."/>
            <person name="Barry K."/>
            <person name="Blanchette R.A."/>
            <person name="Henrissat B."/>
            <person name="Martinez A.T."/>
            <person name="Otillar R."/>
            <person name="Spatafora J.W."/>
            <person name="Yadav J.S."/>
            <person name="Aerts A."/>
            <person name="Benoit I."/>
            <person name="Boyd A."/>
            <person name="Carlson A."/>
            <person name="Copeland A."/>
            <person name="Coutinho P.M."/>
            <person name="de Vries R.P."/>
            <person name="Ferreira P."/>
            <person name="Findley K."/>
            <person name="Foster B."/>
            <person name="Gaskell J."/>
            <person name="Glotzer D."/>
            <person name="Gorecki P."/>
            <person name="Heitman J."/>
            <person name="Hesse C."/>
            <person name="Hori C."/>
            <person name="Igarashi K."/>
            <person name="Jurgens J.A."/>
            <person name="Kallen N."/>
            <person name="Kersten P."/>
            <person name="Kohler A."/>
            <person name="Kuees U."/>
            <person name="Kumar T.K.A."/>
            <person name="Kuo A."/>
            <person name="LaButti K."/>
            <person name="Larrondo L.F."/>
            <person name="Lindquist E."/>
            <person name="Ling A."/>
            <person name="Lombard V."/>
            <person name="Lucas S."/>
            <person name="Lundell T."/>
            <person name="Martin R."/>
            <person name="McLaughlin D.J."/>
            <person name="Morgenstern I."/>
            <person name="Morin E."/>
            <person name="Murat C."/>
            <person name="Nagy L.G."/>
            <person name="Nolan M."/>
            <person name="Ohm R.A."/>
            <person name="Patyshakuliyeva A."/>
            <person name="Rokas A."/>
            <person name="Ruiz-Duenas F.J."/>
            <person name="Sabat G."/>
            <person name="Salamov A."/>
            <person name="Samejima M."/>
            <person name="Schmutz J."/>
            <person name="Slot J.C."/>
            <person name="St John F."/>
            <person name="Stenlid J."/>
            <person name="Sun H."/>
            <person name="Sun S."/>
            <person name="Syed K."/>
            <person name="Tsang A."/>
            <person name="Wiebenga A."/>
            <person name="Young D."/>
            <person name="Pisabarro A."/>
            <person name="Eastwood D.C."/>
            <person name="Martin F."/>
            <person name="Cullen D."/>
            <person name="Grigoriev I.V."/>
            <person name="Hibbett D.S."/>
        </authorList>
    </citation>
    <scope>NUCLEOTIDE SEQUENCE [LARGE SCALE GENOMIC DNA]</scope>
    <source>
        <strain evidence="3 4">DJM-731 SS1</strain>
    </source>
</reference>
<sequence length="261" mass="28748">MDPRARKVVSYADISPSIPDEAASITDPASNARPAKRPRISDPPIPSSSTPLNFTGKALNGQPKKKQKKDPKSWQTSRTLTHEEIWDDSALINAWDAAMEEYRAINGEDKGWMEDPAKQSALWWNTQPSEEELPIEEEGEDEYPEDGVEADADIEETDAELLISTIDIPTAPTTYPTMSSAQVASPVLPFPSTSSTSILEQLPEDPEKVLELAVQSYYWAGYLMGRRDELLRRRPAAPVEAVKASKPDQEAGGEVANAEDP</sequence>
<dbReference type="OrthoDB" id="197400at2759"/>
<evidence type="ECO:0000313" key="4">
    <source>
        <dbReference type="Proteomes" id="UP000030653"/>
    </source>
</evidence>
<protein>
    <recommendedName>
        <fullName evidence="2">Survival Motor Neuron Gemin2-binding domain-containing protein</fullName>
    </recommendedName>
</protein>
<evidence type="ECO:0000313" key="3">
    <source>
        <dbReference type="EMBL" id="EJT98936.1"/>
    </source>
</evidence>
<accession>M5FZE0</accession>
<dbReference type="OMA" id="WMEDPAK"/>
<name>M5FZE0_DACPD</name>
<dbReference type="AlphaFoldDB" id="M5FZE0"/>
<dbReference type="GeneID" id="63685610"/>
<evidence type="ECO:0000259" key="2">
    <source>
        <dbReference type="Pfam" id="PF20636"/>
    </source>
</evidence>
<feature type="region of interest" description="Disordered" evidence="1">
    <location>
        <begin position="237"/>
        <end position="261"/>
    </location>
</feature>
<dbReference type="Proteomes" id="UP000030653">
    <property type="component" value="Unassembled WGS sequence"/>
</dbReference>
<feature type="region of interest" description="Disordered" evidence="1">
    <location>
        <begin position="121"/>
        <end position="153"/>
    </location>
</feature>
<dbReference type="EMBL" id="JH795871">
    <property type="protein sequence ID" value="EJT98936.1"/>
    <property type="molecule type" value="Genomic_DNA"/>
</dbReference>
<dbReference type="HOGENOM" id="CLU_1065679_0_0_1"/>
<feature type="domain" description="Survival Motor Neuron Gemin2-binding" evidence="2">
    <location>
        <begin position="83"/>
        <end position="105"/>
    </location>
</feature>
<dbReference type="CDD" id="cd22851">
    <property type="entry name" value="SMN_N"/>
    <property type="match status" value="1"/>
</dbReference>
<dbReference type="RefSeq" id="XP_040625834.1">
    <property type="nucleotide sequence ID" value="XM_040770548.1"/>
</dbReference>
<proteinExistence type="predicted"/>
<dbReference type="STRING" id="1858805.M5FZE0"/>
<keyword evidence="4" id="KW-1185">Reference proteome</keyword>
<dbReference type="Pfam" id="PF20636">
    <property type="entry name" value="SMN_G2-BD"/>
    <property type="match status" value="1"/>
</dbReference>
<gene>
    <name evidence="3" type="ORF">DACRYDRAFT_118243</name>
</gene>
<feature type="region of interest" description="Disordered" evidence="1">
    <location>
        <begin position="1"/>
        <end position="80"/>
    </location>
</feature>
<evidence type="ECO:0000256" key="1">
    <source>
        <dbReference type="SAM" id="MobiDB-lite"/>
    </source>
</evidence>
<feature type="compositionally biased region" description="Acidic residues" evidence="1">
    <location>
        <begin position="129"/>
        <end position="153"/>
    </location>
</feature>
<dbReference type="InterPro" id="IPR049481">
    <property type="entry name" value="SMN_G2-BD"/>
</dbReference>
<organism evidence="3 4">
    <name type="scientific">Dacryopinax primogenitus (strain DJM 731)</name>
    <name type="common">Brown rot fungus</name>
    <dbReference type="NCBI Taxonomy" id="1858805"/>
    <lineage>
        <taxon>Eukaryota</taxon>
        <taxon>Fungi</taxon>
        <taxon>Dikarya</taxon>
        <taxon>Basidiomycota</taxon>
        <taxon>Agaricomycotina</taxon>
        <taxon>Dacrymycetes</taxon>
        <taxon>Dacrymycetales</taxon>
        <taxon>Dacrymycetaceae</taxon>
        <taxon>Dacryopinax</taxon>
    </lineage>
</organism>